<keyword evidence="6" id="KW-0004">4Fe-4S</keyword>
<evidence type="ECO:0000256" key="6">
    <source>
        <dbReference type="ARBA" id="ARBA00022485"/>
    </source>
</evidence>
<dbReference type="eggNOG" id="COG1194">
    <property type="taxonomic scope" value="Bacteria"/>
</dbReference>
<dbReference type="InterPro" id="IPR005760">
    <property type="entry name" value="A/G_AdeGlyc_MutY"/>
</dbReference>
<dbReference type="AlphaFoldDB" id="E1STC4"/>
<evidence type="ECO:0000259" key="15">
    <source>
        <dbReference type="SMART" id="SM00478"/>
    </source>
</evidence>
<dbReference type="CDD" id="cd00056">
    <property type="entry name" value="ENDO3c"/>
    <property type="match status" value="1"/>
</dbReference>
<dbReference type="NCBIfam" id="NF008132">
    <property type="entry name" value="PRK10880.1"/>
    <property type="match status" value="1"/>
</dbReference>
<evidence type="ECO:0000256" key="3">
    <source>
        <dbReference type="ARBA" id="ARBA00008343"/>
    </source>
</evidence>
<dbReference type="PANTHER" id="PTHR42944:SF1">
    <property type="entry name" value="ADENINE DNA GLYCOSYLASE"/>
    <property type="match status" value="1"/>
</dbReference>
<keyword evidence="10 14" id="KW-0408">Iron</keyword>
<gene>
    <name evidence="16" type="ordered locus">Fbal_2956</name>
</gene>
<dbReference type="GO" id="GO:0035485">
    <property type="term" value="F:adenine/guanine mispair binding"/>
    <property type="evidence" value="ECO:0007669"/>
    <property type="project" value="TreeGrafter"/>
</dbReference>
<keyword evidence="8 14" id="KW-0227">DNA damage</keyword>
<comment type="similarity">
    <text evidence="3 14">Belongs to the Nth/MutY family.</text>
</comment>
<dbReference type="PROSITE" id="PS01155">
    <property type="entry name" value="ENDONUCLEASE_III_2"/>
    <property type="match status" value="1"/>
</dbReference>
<evidence type="ECO:0000256" key="12">
    <source>
        <dbReference type="ARBA" id="ARBA00023204"/>
    </source>
</evidence>
<dbReference type="SMART" id="SM00478">
    <property type="entry name" value="ENDO3c"/>
    <property type="match status" value="1"/>
</dbReference>
<proteinExistence type="inferred from homology"/>
<dbReference type="CDD" id="cd03431">
    <property type="entry name" value="NUDIX_DNA_Glycosylase_C-MutY"/>
    <property type="match status" value="1"/>
</dbReference>
<evidence type="ECO:0000313" key="17">
    <source>
        <dbReference type="Proteomes" id="UP000006683"/>
    </source>
</evidence>
<keyword evidence="9 16" id="KW-0378">Hydrolase</keyword>
<dbReference type="RefSeq" id="WP_013346464.1">
    <property type="nucleotide sequence ID" value="NC_014541.1"/>
</dbReference>
<keyword evidence="13 14" id="KW-0326">Glycosidase</keyword>
<dbReference type="SUPFAM" id="SSF55811">
    <property type="entry name" value="Nudix"/>
    <property type="match status" value="1"/>
</dbReference>
<feature type="domain" description="HhH-GPD" evidence="15">
    <location>
        <begin position="41"/>
        <end position="192"/>
    </location>
</feature>
<dbReference type="GO" id="GO:0000701">
    <property type="term" value="F:purine-specific mismatch base pair DNA N-glycosylase activity"/>
    <property type="evidence" value="ECO:0007669"/>
    <property type="project" value="UniProtKB-EC"/>
</dbReference>
<dbReference type="STRING" id="550540.Fbal_2956"/>
<dbReference type="GO" id="GO:0032357">
    <property type="term" value="F:oxidized purine DNA binding"/>
    <property type="evidence" value="ECO:0007669"/>
    <property type="project" value="TreeGrafter"/>
</dbReference>
<dbReference type="GO" id="GO:0046872">
    <property type="term" value="F:metal ion binding"/>
    <property type="evidence" value="ECO:0007669"/>
    <property type="project" value="UniProtKB-UniRule"/>
</dbReference>
<protein>
    <recommendedName>
        <fullName evidence="5 14">Adenine DNA glycosylase</fullName>
        <ecNumber evidence="4 14">3.2.2.31</ecNumber>
    </recommendedName>
</protein>
<dbReference type="GO" id="GO:0034039">
    <property type="term" value="F:8-oxo-7,8-dihydroguanine DNA N-glycosylase activity"/>
    <property type="evidence" value="ECO:0007669"/>
    <property type="project" value="TreeGrafter"/>
</dbReference>
<dbReference type="GO" id="GO:0006284">
    <property type="term" value="P:base-excision repair"/>
    <property type="evidence" value="ECO:0007669"/>
    <property type="project" value="UniProtKB-UniRule"/>
</dbReference>
<dbReference type="Gene3D" id="1.10.340.30">
    <property type="entry name" value="Hypothetical protein, domain 2"/>
    <property type="match status" value="1"/>
</dbReference>
<dbReference type="InterPro" id="IPR004036">
    <property type="entry name" value="Endonuclease-III-like_CS2"/>
</dbReference>
<sequence>MEANTGSFAKRMLDWYQQYGRKDLPWQQNRTPYRVWLSEIMLQQTQVTTVIPYYLKFTERFPTLIDLANAEDDEVMHLWTGLGYYARARNLLKAARQVRDQHNGEFPTQIDQVMALPGIGRSTAGAILSLSLDQPHPILDGNVKRVLARHQAIEGWPGNKAVENQLWDLTTTLTPAQQVQPYNQAMMDLGASHCSRSKPNCPACPVNDDCRAYAQGRQADYPGKKPKKEKPVKACFLLLLRHQDEVYLEKRPGAGIWGGLWCPPQYNDKASLDHALLPLKAQQAPQMLTPFRHTFSHYHLDIQPVLVQLSAPLSQVAEHPGQWFALGADNRIGLAAPTERLLAELQNQYPQ</sequence>
<dbReference type="Pfam" id="PF14815">
    <property type="entry name" value="NUDIX_4"/>
    <property type="match status" value="1"/>
</dbReference>
<reference evidence="16 17" key="1">
    <citation type="journal article" date="2010" name="Stand. Genomic Sci.">
        <title>Complete genome sequence of Ferrimonas balearica type strain (PAT).</title>
        <authorList>
            <person name="Nolan M."/>
            <person name="Sikorski J."/>
            <person name="Davenport K."/>
            <person name="Lucas S."/>
            <person name="Glavina Del Rio T."/>
            <person name="Tice H."/>
            <person name="Cheng J."/>
            <person name="Goodwin L."/>
            <person name="Pitluck S."/>
            <person name="Liolios K."/>
            <person name="Ivanova N."/>
            <person name="Mavromatis K."/>
            <person name="Ovchinnikova G."/>
            <person name="Pati A."/>
            <person name="Chen A."/>
            <person name="Palaniappan K."/>
            <person name="Land M."/>
            <person name="Hauser L."/>
            <person name="Chang Y."/>
            <person name="Jeffries C."/>
            <person name="Tapia R."/>
            <person name="Brettin T."/>
            <person name="Detter J."/>
            <person name="Han C."/>
            <person name="Yasawong M."/>
            <person name="Rohde M."/>
            <person name="Tindall B."/>
            <person name="Goker M."/>
            <person name="Woyke T."/>
            <person name="Bristow J."/>
            <person name="Eisen J."/>
            <person name="Markowitz V."/>
            <person name="Hugenholtz P."/>
            <person name="Kyrpides N."/>
            <person name="Klenk H."/>
            <person name="Lapidus A."/>
        </authorList>
    </citation>
    <scope>NUCLEOTIDE SEQUENCE [LARGE SCALE GENOMIC DNA]</scope>
    <source>
        <strain evidence="17">DSM 9799 / CCM 4581 / KCTC 23876 / PAT</strain>
    </source>
</reference>
<dbReference type="InterPro" id="IPR003265">
    <property type="entry name" value="HhH-GPD_domain"/>
</dbReference>
<evidence type="ECO:0000256" key="5">
    <source>
        <dbReference type="ARBA" id="ARBA00022023"/>
    </source>
</evidence>
<evidence type="ECO:0000313" key="16">
    <source>
        <dbReference type="EMBL" id="ADN77158.1"/>
    </source>
</evidence>
<evidence type="ECO:0000256" key="11">
    <source>
        <dbReference type="ARBA" id="ARBA00023014"/>
    </source>
</evidence>
<dbReference type="Pfam" id="PF00633">
    <property type="entry name" value="HHH"/>
    <property type="match status" value="1"/>
</dbReference>
<dbReference type="SUPFAM" id="SSF48150">
    <property type="entry name" value="DNA-glycosylase"/>
    <property type="match status" value="1"/>
</dbReference>
<evidence type="ECO:0000256" key="4">
    <source>
        <dbReference type="ARBA" id="ARBA00012045"/>
    </source>
</evidence>
<dbReference type="PANTHER" id="PTHR42944">
    <property type="entry name" value="ADENINE DNA GLYCOSYLASE"/>
    <property type="match status" value="1"/>
</dbReference>
<dbReference type="InterPro" id="IPR003651">
    <property type="entry name" value="Endonuclease3_FeS-loop_motif"/>
</dbReference>
<dbReference type="GO" id="GO:0006298">
    <property type="term" value="P:mismatch repair"/>
    <property type="evidence" value="ECO:0007669"/>
    <property type="project" value="TreeGrafter"/>
</dbReference>
<keyword evidence="7" id="KW-0479">Metal-binding</keyword>
<keyword evidence="11" id="KW-0411">Iron-sulfur</keyword>
<dbReference type="InterPro" id="IPR029119">
    <property type="entry name" value="MutY_C"/>
</dbReference>
<evidence type="ECO:0000256" key="1">
    <source>
        <dbReference type="ARBA" id="ARBA00000843"/>
    </source>
</evidence>
<dbReference type="Pfam" id="PF00730">
    <property type="entry name" value="HhH-GPD"/>
    <property type="match status" value="1"/>
</dbReference>
<comment type="cofactor">
    <cofactor evidence="14">
        <name>[4Fe-4S] cluster</name>
        <dbReference type="ChEBI" id="CHEBI:49883"/>
    </cofactor>
    <text evidence="14">Binds 1 [4Fe-4S] cluster.</text>
</comment>
<dbReference type="InterPro" id="IPR011257">
    <property type="entry name" value="DNA_glycosylase"/>
</dbReference>
<evidence type="ECO:0000256" key="10">
    <source>
        <dbReference type="ARBA" id="ARBA00023004"/>
    </source>
</evidence>
<dbReference type="InterPro" id="IPR015797">
    <property type="entry name" value="NUDIX_hydrolase-like_dom_sf"/>
</dbReference>
<name>E1STC4_FERBD</name>
<keyword evidence="17" id="KW-1185">Reference proteome</keyword>
<evidence type="ECO:0000256" key="13">
    <source>
        <dbReference type="ARBA" id="ARBA00023295"/>
    </source>
</evidence>
<dbReference type="SMART" id="SM00525">
    <property type="entry name" value="FES"/>
    <property type="match status" value="1"/>
</dbReference>
<dbReference type="InterPro" id="IPR044298">
    <property type="entry name" value="MIG/MutY"/>
</dbReference>
<dbReference type="EC" id="3.2.2.31" evidence="4 14"/>
<dbReference type="InterPro" id="IPR000445">
    <property type="entry name" value="HhH_motif"/>
</dbReference>
<dbReference type="OrthoDB" id="9802365at2"/>
<dbReference type="Gene3D" id="1.10.1670.10">
    <property type="entry name" value="Helix-hairpin-Helix base-excision DNA repair enzymes (C-terminal)"/>
    <property type="match status" value="1"/>
</dbReference>
<dbReference type="NCBIfam" id="TIGR01084">
    <property type="entry name" value="mutY"/>
    <property type="match status" value="1"/>
</dbReference>
<dbReference type="Gene3D" id="3.90.79.10">
    <property type="entry name" value="Nucleoside Triphosphate Pyrophosphohydrolase"/>
    <property type="match status" value="1"/>
</dbReference>
<accession>E1STC4</accession>
<keyword evidence="12" id="KW-0234">DNA repair</keyword>
<evidence type="ECO:0000256" key="9">
    <source>
        <dbReference type="ARBA" id="ARBA00022801"/>
    </source>
</evidence>
<dbReference type="HOGENOM" id="CLU_012862_0_2_6"/>
<dbReference type="GO" id="GO:0051539">
    <property type="term" value="F:4 iron, 4 sulfur cluster binding"/>
    <property type="evidence" value="ECO:0007669"/>
    <property type="project" value="UniProtKB-UniRule"/>
</dbReference>
<evidence type="ECO:0000256" key="14">
    <source>
        <dbReference type="RuleBase" id="RU365096"/>
    </source>
</evidence>
<dbReference type="FunFam" id="1.10.340.30:FF:000002">
    <property type="entry name" value="Adenine DNA glycosylase"/>
    <property type="match status" value="1"/>
</dbReference>
<organism evidence="16 17">
    <name type="scientific">Ferrimonas balearica (strain DSM 9799 / CCM 4581 / KCTC 23876 / PAT)</name>
    <dbReference type="NCBI Taxonomy" id="550540"/>
    <lineage>
        <taxon>Bacteria</taxon>
        <taxon>Pseudomonadati</taxon>
        <taxon>Pseudomonadota</taxon>
        <taxon>Gammaproteobacteria</taxon>
        <taxon>Alteromonadales</taxon>
        <taxon>Ferrimonadaceae</taxon>
        <taxon>Ferrimonas</taxon>
    </lineage>
</organism>
<evidence type="ECO:0000256" key="8">
    <source>
        <dbReference type="ARBA" id="ARBA00022763"/>
    </source>
</evidence>
<evidence type="ECO:0000256" key="7">
    <source>
        <dbReference type="ARBA" id="ARBA00022723"/>
    </source>
</evidence>
<dbReference type="KEGG" id="fbl:Fbal_2956"/>
<dbReference type="EMBL" id="CP002209">
    <property type="protein sequence ID" value="ADN77158.1"/>
    <property type="molecule type" value="Genomic_DNA"/>
</dbReference>
<comment type="catalytic activity">
    <reaction evidence="1 14">
        <text>Hydrolyzes free adenine bases from 7,8-dihydro-8-oxoguanine:adenine mismatched double-stranded DNA, leaving an apurinic site.</text>
        <dbReference type="EC" id="3.2.2.31"/>
    </reaction>
</comment>
<dbReference type="InterPro" id="IPR023170">
    <property type="entry name" value="HhH_base_excis_C"/>
</dbReference>
<dbReference type="GeneID" id="67183179"/>
<evidence type="ECO:0000256" key="2">
    <source>
        <dbReference type="ARBA" id="ARBA00002933"/>
    </source>
</evidence>
<dbReference type="Proteomes" id="UP000006683">
    <property type="component" value="Chromosome"/>
</dbReference>
<comment type="function">
    <text evidence="2">Adenine glycosylase active on G-A mispairs. MutY also corrects error-prone DNA synthesis past GO lesions which are due to the oxidatively damaged form of guanine: 7,8-dihydro-8-oxoguanine (8-oxo-dGTP).</text>
</comment>